<gene>
    <name evidence="2" type="ORF">EJ357_09935</name>
</gene>
<sequence length="181" mass="18070">MSEVPVAVSGFHAPASASATWSSTASRRCASRPKRRPASASGTALCGRPARIAVWAKAAAVAVSVGSVTVRIGVPGPASDSIPTCRSTASTSTAVSNPTAEPLRAPAAPQPEATRRAASASGLRASSPSPSATWSRTLAEASTSETAAASRAPSPCATDAVRIPRNGHGPAVRRSPLFCSA</sequence>
<dbReference type="AlphaFoldDB" id="A0A3Q9EM39"/>
<reference evidence="2 3" key="1">
    <citation type="journal article" date="2019" name="Int. J. Syst. Evol. Microbiol.">
        <title>Streptomyces cyaneochromogenes sp. nov., a blue pigment-producing actinomycete from manganese-contaminated soil.</title>
        <authorList>
            <person name="Tang X."/>
            <person name="Zhao J."/>
            <person name="Li K."/>
            <person name="Chen Z."/>
            <person name="Sun Y."/>
            <person name="Gao J."/>
        </authorList>
    </citation>
    <scope>NUCLEOTIDE SEQUENCE [LARGE SCALE GENOMIC DNA]</scope>
    <source>
        <strain evidence="2 3">MK-45</strain>
    </source>
</reference>
<feature type="region of interest" description="Disordered" evidence="1">
    <location>
        <begin position="72"/>
        <end position="181"/>
    </location>
</feature>
<organism evidence="2 3">
    <name type="scientific">Streptomyces cyaneochromogenes</name>
    <dbReference type="NCBI Taxonomy" id="2496836"/>
    <lineage>
        <taxon>Bacteria</taxon>
        <taxon>Bacillati</taxon>
        <taxon>Actinomycetota</taxon>
        <taxon>Actinomycetes</taxon>
        <taxon>Kitasatosporales</taxon>
        <taxon>Streptomycetaceae</taxon>
        <taxon>Streptomyces</taxon>
    </lineage>
</organism>
<name>A0A3Q9EM39_9ACTN</name>
<evidence type="ECO:0000313" key="3">
    <source>
        <dbReference type="Proteomes" id="UP000280298"/>
    </source>
</evidence>
<feature type="region of interest" description="Disordered" evidence="1">
    <location>
        <begin position="22"/>
        <end position="43"/>
    </location>
</feature>
<protein>
    <submittedName>
        <fullName evidence="2">Uncharacterized protein</fullName>
    </submittedName>
</protein>
<evidence type="ECO:0000313" key="2">
    <source>
        <dbReference type="EMBL" id="AZQ33749.1"/>
    </source>
</evidence>
<keyword evidence="3" id="KW-1185">Reference proteome</keyword>
<accession>A0A3Q9EM39</accession>
<proteinExistence type="predicted"/>
<dbReference type="Proteomes" id="UP000280298">
    <property type="component" value="Chromosome"/>
</dbReference>
<feature type="compositionally biased region" description="Low complexity" evidence="1">
    <location>
        <begin position="116"/>
        <end position="155"/>
    </location>
</feature>
<dbReference type="EMBL" id="CP034539">
    <property type="protein sequence ID" value="AZQ33749.1"/>
    <property type="molecule type" value="Genomic_DNA"/>
</dbReference>
<dbReference type="KEGG" id="scya:EJ357_09935"/>
<feature type="compositionally biased region" description="Polar residues" evidence="1">
    <location>
        <begin position="81"/>
        <end position="99"/>
    </location>
</feature>
<evidence type="ECO:0000256" key="1">
    <source>
        <dbReference type="SAM" id="MobiDB-lite"/>
    </source>
</evidence>